<keyword evidence="2" id="KW-1185">Reference proteome</keyword>
<proteinExistence type="predicted"/>
<organism evidence="1 2">
    <name type="scientific">Nonomuraea composti</name>
    <dbReference type="NCBI Taxonomy" id="2720023"/>
    <lineage>
        <taxon>Bacteria</taxon>
        <taxon>Bacillati</taxon>
        <taxon>Actinomycetota</taxon>
        <taxon>Actinomycetes</taxon>
        <taxon>Streptosporangiales</taxon>
        <taxon>Streptosporangiaceae</taxon>
        <taxon>Nonomuraea</taxon>
    </lineage>
</organism>
<dbReference type="Proteomes" id="UP000696294">
    <property type="component" value="Unassembled WGS sequence"/>
</dbReference>
<name>A0ABX1B2Q0_9ACTN</name>
<sequence>MFVLLLCLLAKYFVDAGAPTQAAALFGVGAASMLTVFVTQHGRRRKDQ</sequence>
<comment type="caution">
    <text evidence="1">The sequence shown here is derived from an EMBL/GenBank/DDBJ whole genome shotgun (WGS) entry which is preliminary data.</text>
</comment>
<dbReference type="RefSeq" id="WP_168008424.1">
    <property type="nucleotide sequence ID" value="NZ_JAATEP010000004.1"/>
</dbReference>
<evidence type="ECO:0000313" key="1">
    <source>
        <dbReference type="EMBL" id="NJP89478.1"/>
    </source>
</evidence>
<accession>A0ABX1B2Q0</accession>
<gene>
    <name evidence="1" type="ORF">HCN51_08465</name>
</gene>
<protein>
    <submittedName>
        <fullName evidence="1">Uncharacterized protein</fullName>
    </submittedName>
</protein>
<reference evidence="1 2" key="1">
    <citation type="submission" date="2020-03" db="EMBL/GenBank/DDBJ databases">
        <title>WGS of actinomycetes isolated from Thailand.</title>
        <authorList>
            <person name="Thawai C."/>
        </authorList>
    </citation>
    <scope>NUCLEOTIDE SEQUENCE [LARGE SCALE GENOMIC DNA]</scope>
    <source>
        <strain evidence="1 2">FMUSA5-5</strain>
    </source>
</reference>
<evidence type="ECO:0000313" key="2">
    <source>
        <dbReference type="Proteomes" id="UP000696294"/>
    </source>
</evidence>
<dbReference type="EMBL" id="JAATEP010000004">
    <property type="protein sequence ID" value="NJP89478.1"/>
    <property type="molecule type" value="Genomic_DNA"/>
</dbReference>